<gene>
    <name evidence="6" type="ORF">WS90_16240</name>
</gene>
<evidence type="ECO:0000256" key="4">
    <source>
        <dbReference type="ARBA" id="ARBA00023163"/>
    </source>
</evidence>
<keyword evidence="3" id="KW-0238">DNA-binding</keyword>
<dbReference type="InterPro" id="IPR058163">
    <property type="entry name" value="LysR-type_TF_proteobact-type"/>
</dbReference>
<dbReference type="Pfam" id="PF03466">
    <property type="entry name" value="LysR_substrate"/>
    <property type="match status" value="1"/>
</dbReference>
<dbReference type="GO" id="GO:0003700">
    <property type="term" value="F:DNA-binding transcription factor activity"/>
    <property type="evidence" value="ECO:0007669"/>
    <property type="project" value="InterPro"/>
</dbReference>
<evidence type="ECO:0000256" key="2">
    <source>
        <dbReference type="ARBA" id="ARBA00023015"/>
    </source>
</evidence>
<dbReference type="Gene3D" id="3.40.190.290">
    <property type="match status" value="1"/>
</dbReference>
<dbReference type="SUPFAM" id="SSF53850">
    <property type="entry name" value="Periplasmic binding protein-like II"/>
    <property type="match status" value="1"/>
</dbReference>
<dbReference type="GO" id="GO:0006351">
    <property type="term" value="P:DNA-templated transcription"/>
    <property type="evidence" value="ECO:0007669"/>
    <property type="project" value="TreeGrafter"/>
</dbReference>
<dbReference type="InterPro" id="IPR005119">
    <property type="entry name" value="LysR_subst-bd"/>
</dbReference>
<evidence type="ECO:0000259" key="5">
    <source>
        <dbReference type="PROSITE" id="PS50931"/>
    </source>
</evidence>
<keyword evidence="4" id="KW-0804">Transcription</keyword>
<dbReference type="AlphaFoldDB" id="A0A103ZK23"/>
<reference evidence="6 7" key="1">
    <citation type="submission" date="2015-11" db="EMBL/GenBank/DDBJ databases">
        <title>Expanding the genomic diversity of Burkholderia species for the development of highly accurate diagnostics.</title>
        <authorList>
            <person name="Sahl J."/>
            <person name="Keim P."/>
            <person name="Wagner D."/>
        </authorList>
    </citation>
    <scope>NUCLEOTIDE SEQUENCE [LARGE SCALE GENOMIC DNA]</scope>
    <source>
        <strain evidence="6 7">MSMB1302</strain>
    </source>
</reference>
<sequence>MGESAFRSKEFQVFLMMSRRDPMAGLHVFMTVATAGNFTRAAAALGLTPAAVSLAIGQLEGELNVKLFNRSTRGVSLTEAGQHYWRQTEPAYRQVVHARDALKDARSEPSGVLRVTALPLARTLVIAPVLAVFRERYPKVRLEIRYENELVDIAKDGFDAGIRLADRLQPGTIGVRIAPALSCALVASPGYLARYGTPASIAALGRHACIRFRFSESGRLHKWLLHDGRRDVDLDPEGVFVTNDADAVIDAARAGVGIAFAFMRERIEQDLRDGTLVEVLPGACRTLPPMWLYYVNRKHVPAKLRAFIDVLRERDGAGAA</sequence>
<dbReference type="FunFam" id="1.10.10.10:FF:000001">
    <property type="entry name" value="LysR family transcriptional regulator"/>
    <property type="match status" value="1"/>
</dbReference>
<proteinExistence type="inferred from homology"/>
<dbReference type="SUPFAM" id="SSF46785">
    <property type="entry name" value="Winged helix' DNA-binding domain"/>
    <property type="match status" value="1"/>
</dbReference>
<dbReference type="InterPro" id="IPR036390">
    <property type="entry name" value="WH_DNA-bd_sf"/>
</dbReference>
<dbReference type="EMBL" id="LOYH01000055">
    <property type="protein sequence ID" value="KVK81336.1"/>
    <property type="molecule type" value="Genomic_DNA"/>
</dbReference>
<comment type="similarity">
    <text evidence="1">Belongs to the LysR transcriptional regulatory family.</text>
</comment>
<dbReference type="PRINTS" id="PR00039">
    <property type="entry name" value="HTHLYSR"/>
</dbReference>
<dbReference type="PROSITE" id="PS50931">
    <property type="entry name" value="HTH_LYSR"/>
    <property type="match status" value="1"/>
</dbReference>
<evidence type="ECO:0000313" key="6">
    <source>
        <dbReference type="EMBL" id="KVK81336.1"/>
    </source>
</evidence>
<feature type="domain" description="HTH lysR-type" evidence="5">
    <location>
        <begin position="21"/>
        <end position="78"/>
    </location>
</feature>
<comment type="caution">
    <text evidence="6">The sequence shown here is derived from an EMBL/GenBank/DDBJ whole genome shotgun (WGS) entry which is preliminary data.</text>
</comment>
<dbReference type="PANTHER" id="PTHR30537:SF1">
    <property type="entry name" value="HTH-TYPE TRANSCRIPTIONAL REGULATOR PGRR"/>
    <property type="match status" value="1"/>
</dbReference>
<dbReference type="InterPro" id="IPR000847">
    <property type="entry name" value="LysR_HTH_N"/>
</dbReference>
<dbReference type="Gene3D" id="1.10.10.10">
    <property type="entry name" value="Winged helix-like DNA-binding domain superfamily/Winged helix DNA-binding domain"/>
    <property type="match status" value="1"/>
</dbReference>
<name>A0A103ZK23_BURCE</name>
<accession>A0A103ZK23</accession>
<dbReference type="Proteomes" id="UP000069001">
    <property type="component" value="Unassembled WGS sequence"/>
</dbReference>
<dbReference type="Pfam" id="PF00126">
    <property type="entry name" value="HTH_1"/>
    <property type="match status" value="1"/>
</dbReference>
<keyword evidence="2" id="KW-0805">Transcription regulation</keyword>
<dbReference type="GO" id="GO:0043565">
    <property type="term" value="F:sequence-specific DNA binding"/>
    <property type="evidence" value="ECO:0007669"/>
    <property type="project" value="TreeGrafter"/>
</dbReference>
<evidence type="ECO:0000256" key="1">
    <source>
        <dbReference type="ARBA" id="ARBA00009437"/>
    </source>
</evidence>
<evidence type="ECO:0000256" key="3">
    <source>
        <dbReference type="ARBA" id="ARBA00023125"/>
    </source>
</evidence>
<dbReference type="InterPro" id="IPR036388">
    <property type="entry name" value="WH-like_DNA-bd_sf"/>
</dbReference>
<protein>
    <submittedName>
        <fullName evidence="6">LysR family transcriptional regulator</fullName>
    </submittedName>
</protein>
<evidence type="ECO:0000313" key="7">
    <source>
        <dbReference type="Proteomes" id="UP000069001"/>
    </source>
</evidence>
<organism evidence="6 7">
    <name type="scientific">Burkholderia cepacia</name>
    <name type="common">Pseudomonas cepacia</name>
    <dbReference type="NCBI Taxonomy" id="292"/>
    <lineage>
        <taxon>Bacteria</taxon>
        <taxon>Pseudomonadati</taxon>
        <taxon>Pseudomonadota</taxon>
        <taxon>Betaproteobacteria</taxon>
        <taxon>Burkholderiales</taxon>
        <taxon>Burkholderiaceae</taxon>
        <taxon>Burkholderia</taxon>
        <taxon>Burkholderia cepacia complex</taxon>
    </lineage>
</organism>
<dbReference type="PANTHER" id="PTHR30537">
    <property type="entry name" value="HTH-TYPE TRANSCRIPTIONAL REGULATOR"/>
    <property type="match status" value="1"/>
</dbReference>